<dbReference type="Pfam" id="PF24536">
    <property type="entry name" value="NXPE4_C"/>
    <property type="match status" value="1"/>
</dbReference>
<dbReference type="InterPro" id="IPR057106">
    <property type="entry name" value="NXPE4_C"/>
</dbReference>
<feature type="transmembrane region" description="Helical" evidence="2">
    <location>
        <begin position="20"/>
        <end position="40"/>
    </location>
</feature>
<dbReference type="InterPro" id="IPR013783">
    <property type="entry name" value="Ig-like_fold"/>
</dbReference>
<feature type="domain" description="NXPE C-terminal" evidence="3">
    <location>
        <begin position="333"/>
        <end position="559"/>
    </location>
</feature>
<evidence type="ECO:0000256" key="2">
    <source>
        <dbReference type="SAM" id="Phobius"/>
    </source>
</evidence>
<reference evidence="4" key="1">
    <citation type="submission" date="2023-07" db="EMBL/GenBank/DDBJ databases">
        <authorList>
            <person name="Stuckert A."/>
        </authorList>
    </citation>
    <scope>NUCLEOTIDE SEQUENCE</scope>
</reference>
<dbReference type="PANTHER" id="PTHR16165:SF29">
    <property type="entry name" value="NXPE FAMILY MEMBER 2"/>
    <property type="match status" value="1"/>
</dbReference>
<keyword evidence="2" id="KW-1133">Transmembrane helix</keyword>
<proteinExistence type="inferred from homology"/>
<dbReference type="Proteomes" id="UP001176940">
    <property type="component" value="Unassembled WGS sequence"/>
</dbReference>
<dbReference type="Gene3D" id="2.60.40.10">
    <property type="entry name" value="Immunoglobulins"/>
    <property type="match status" value="1"/>
</dbReference>
<comment type="similarity">
    <text evidence="1">Belongs to the NXPE family.</text>
</comment>
<dbReference type="InterPro" id="IPR026845">
    <property type="entry name" value="NXPH/NXPE"/>
</dbReference>
<accession>A0ABN9KUV9</accession>
<keyword evidence="2" id="KW-0472">Membrane</keyword>
<keyword evidence="2" id="KW-0812">Transmembrane</keyword>
<evidence type="ECO:0000313" key="4">
    <source>
        <dbReference type="EMBL" id="CAJ0924994.1"/>
    </source>
</evidence>
<sequence length="559" mass="63957">MAASTKYFFSASSESEPTTMRYPLIPVLLLAVLLLSFGWYQGNFQNLLRHFLHTCLAPNTNLLLNESTLPPKTELQVEVDAIFDNIEKLIPNVSFTFFNQTTNGKNSKISIVNPRETYCVGDDFVVQVDMFDHLGNRKTYGGDFLRPRLVSAALGASVSGTVEDLKNGSYHVHFPFYWAGKVNVNILLFYPSEGVAALWRSRHSSQGVIGFEGKYEKFGAEAITKCAFRLSEEDGKEICEYKDPLYEEVFHCYKVPNFTCESLNEMRGYDLQMSYLTPVEQQIFQRSNIGVQLPQISPIMVAQCNTTFNDPKPKCQPGMSSPVPSGYYYNQIWSPLYCNMTVYTTAENFTNCLQGKKLFLIGDSTLRQFIMHFTEGIKIVKYFRYHYKGWAGWSWTLEAMNMEKDIYVSYKRHGFPLEHSAFYYVKEDLYTSRQIDQRGGGKDTIFIITMGQHFRQFPLKIFIQRAINIRKALERLFLRSPATKVIIKTENTRETFAPAERRGDFHGYTQYLVLKEVFQGINVGFVDAWDMTVASATASVHPPGYTFANILSLSFTFAC</sequence>
<name>A0ABN9KUV9_9NEOB</name>
<evidence type="ECO:0000256" key="1">
    <source>
        <dbReference type="ARBA" id="ARBA00005431"/>
    </source>
</evidence>
<dbReference type="PANTHER" id="PTHR16165">
    <property type="entry name" value="NXPE FAMILY MEMBER"/>
    <property type="match status" value="1"/>
</dbReference>
<protein>
    <recommendedName>
        <fullName evidence="3">NXPE C-terminal domain-containing protein</fullName>
    </recommendedName>
</protein>
<organism evidence="4 5">
    <name type="scientific">Ranitomeya imitator</name>
    <name type="common">mimic poison frog</name>
    <dbReference type="NCBI Taxonomy" id="111125"/>
    <lineage>
        <taxon>Eukaryota</taxon>
        <taxon>Metazoa</taxon>
        <taxon>Chordata</taxon>
        <taxon>Craniata</taxon>
        <taxon>Vertebrata</taxon>
        <taxon>Euteleostomi</taxon>
        <taxon>Amphibia</taxon>
        <taxon>Batrachia</taxon>
        <taxon>Anura</taxon>
        <taxon>Neobatrachia</taxon>
        <taxon>Hyloidea</taxon>
        <taxon>Dendrobatidae</taxon>
        <taxon>Dendrobatinae</taxon>
        <taxon>Ranitomeya</taxon>
    </lineage>
</organism>
<comment type="caution">
    <text evidence="4">The sequence shown here is derived from an EMBL/GenBank/DDBJ whole genome shotgun (WGS) entry which is preliminary data.</text>
</comment>
<dbReference type="SUPFAM" id="SSF81296">
    <property type="entry name" value="E set domains"/>
    <property type="match status" value="1"/>
</dbReference>
<evidence type="ECO:0000259" key="3">
    <source>
        <dbReference type="Pfam" id="PF24536"/>
    </source>
</evidence>
<dbReference type="EMBL" id="CAUEEQ010003336">
    <property type="protein sequence ID" value="CAJ0924994.1"/>
    <property type="molecule type" value="Genomic_DNA"/>
</dbReference>
<evidence type="ECO:0000313" key="5">
    <source>
        <dbReference type="Proteomes" id="UP001176940"/>
    </source>
</evidence>
<gene>
    <name evidence="4" type="ORF">RIMI_LOCUS2399652</name>
</gene>
<dbReference type="InterPro" id="IPR014756">
    <property type="entry name" value="Ig_E-set"/>
</dbReference>
<keyword evidence="5" id="KW-1185">Reference proteome</keyword>
<dbReference type="Pfam" id="PF06312">
    <property type="entry name" value="Neurexophilin"/>
    <property type="match status" value="1"/>
</dbReference>